<evidence type="ECO:0000256" key="3">
    <source>
        <dbReference type="SAM" id="Coils"/>
    </source>
</evidence>
<dbReference type="Gene3D" id="1.10.287.470">
    <property type="entry name" value="Helix hairpin bin"/>
    <property type="match status" value="1"/>
</dbReference>
<keyword evidence="2 3" id="KW-0175">Coiled coil</keyword>
<dbReference type="PANTHER" id="PTHR32347:SF14">
    <property type="entry name" value="EFFLUX SYSTEM COMPONENT YKNX-RELATED"/>
    <property type="match status" value="1"/>
</dbReference>
<evidence type="ECO:0000313" key="6">
    <source>
        <dbReference type="Proteomes" id="UP000186917"/>
    </source>
</evidence>
<dbReference type="AlphaFoldDB" id="A0A173MN69"/>
<feature type="transmembrane region" description="Helical" evidence="4">
    <location>
        <begin position="17"/>
        <end position="39"/>
    </location>
</feature>
<dbReference type="PANTHER" id="PTHR32347">
    <property type="entry name" value="EFFLUX SYSTEM COMPONENT YKNX-RELATED"/>
    <property type="match status" value="1"/>
</dbReference>
<dbReference type="SUPFAM" id="SSF56954">
    <property type="entry name" value="Outer membrane efflux proteins (OEP)"/>
    <property type="match status" value="1"/>
</dbReference>
<evidence type="ECO:0000313" key="5">
    <source>
        <dbReference type="EMBL" id="SIS64299.1"/>
    </source>
</evidence>
<accession>A0A173MN69</accession>
<dbReference type="KEGG" id="fln:FLA_4983"/>
<feature type="coiled-coil region" evidence="3">
    <location>
        <begin position="176"/>
        <end position="235"/>
    </location>
</feature>
<dbReference type="Gene3D" id="2.40.50.100">
    <property type="match status" value="1"/>
</dbReference>
<reference evidence="6" key="1">
    <citation type="submission" date="2017-01" db="EMBL/GenBank/DDBJ databases">
        <authorList>
            <person name="Varghese N."/>
            <person name="Submissions S."/>
        </authorList>
    </citation>
    <scope>NUCLEOTIDE SEQUENCE [LARGE SCALE GENOMIC DNA]</scope>
    <source>
        <strain evidence="6">DSM 21054</strain>
    </source>
</reference>
<evidence type="ECO:0000256" key="2">
    <source>
        <dbReference type="ARBA" id="ARBA00023054"/>
    </source>
</evidence>
<name>A0A173MN69_9BACT</name>
<dbReference type="GO" id="GO:0030313">
    <property type="term" value="C:cell envelope"/>
    <property type="evidence" value="ECO:0007669"/>
    <property type="project" value="UniProtKB-SubCell"/>
</dbReference>
<keyword evidence="4" id="KW-0812">Transmembrane</keyword>
<dbReference type="Proteomes" id="UP000186917">
    <property type="component" value="Unassembled WGS sequence"/>
</dbReference>
<dbReference type="EMBL" id="FTOR01000001">
    <property type="protein sequence ID" value="SIS64299.1"/>
    <property type="molecule type" value="Genomic_DNA"/>
</dbReference>
<proteinExistence type="predicted"/>
<organism evidence="5 6">
    <name type="scientific">Filimonas lacunae</name>
    <dbReference type="NCBI Taxonomy" id="477680"/>
    <lineage>
        <taxon>Bacteria</taxon>
        <taxon>Pseudomonadati</taxon>
        <taxon>Bacteroidota</taxon>
        <taxon>Chitinophagia</taxon>
        <taxon>Chitinophagales</taxon>
        <taxon>Chitinophagaceae</taxon>
        <taxon>Filimonas</taxon>
    </lineage>
</organism>
<dbReference type="OrthoDB" id="9806939at2"/>
<comment type="subcellular location">
    <subcellularLocation>
        <location evidence="1">Cell envelope</location>
    </subcellularLocation>
</comment>
<sequence>MDTIIETEVKRTKLKQLLWYTGGLLLLLAVLLWSIHAWVGVTLDSDKVMTAAVEMGDIENTLTASGEVLPAFEETISSSVNATIRQVLLPPGSTVEAGTPVLLLDKATAQTDYEKLTFQLESRHNDMRKLKLELDKSYYDLQSNNEVKHLRIASLEADVENAKRLYKAGGGTRESIEKAELELKVARLEKQQLENDLTNRQQTMQLQLREAAITASIQENELKQLQHKLAQAKVSASRHGVVTWVNRNVGIAIHEGEPVARIADLSSFTIQGSITDTYLPQLYNGQPVIVKVNDSRIRGVITHIQPSVQNNIAGFEVQPDTAGYALLRPNMKVEVYVVTESHKQVLRLANGPAFKGPALQDIFVVKNGVARRRSVEIGLSNFDYVEIKGNVQPGEVVIISDMSRYKNVQNITIHP</sequence>
<dbReference type="Gene3D" id="2.40.30.170">
    <property type="match status" value="1"/>
</dbReference>
<gene>
    <name evidence="5" type="ORF">SAMN05421788_101384</name>
</gene>
<protein>
    <submittedName>
        <fullName evidence="5">HlyD family secretion protein</fullName>
    </submittedName>
</protein>
<evidence type="ECO:0000256" key="1">
    <source>
        <dbReference type="ARBA" id="ARBA00004196"/>
    </source>
</evidence>
<evidence type="ECO:0000256" key="4">
    <source>
        <dbReference type="SAM" id="Phobius"/>
    </source>
</evidence>
<keyword evidence="6" id="KW-1185">Reference proteome</keyword>
<dbReference type="RefSeq" id="WP_076375126.1">
    <property type="nucleotide sequence ID" value="NZ_AP017422.1"/>
</dbReference>
<dbReference type="Gene3D" id="2.40.420.20">
    <property type="match status" value="1"/>
</dbReference>
<keyword evidence="4" id="KW-0472">Membrane</keyword>
<keyword evidence="4" id="KW-1133">Transmembrane helix</keyword>
<dbReference type="STRING" id="477680.SAMN05421788_101384"/>
<dbReference type="InterPro" id="IPR050465">
    <property type="entry name" value="UPF0194_transport"/>
</dbReference>